<dbReference type="InterPro" id="IPR011041">
    <property type="entry name" value="Quinoprot_gluc/sorb_DH_b-prop"/>
</dbReference>
<dbReference type="InterPro" id="IPR001258">
    <property type="entry name" value="NHL_repeat"/>
</dbReference>
<proteinExistence type="predicted"/>
<dbReference type="InterPro" id="IPR056822">
    <property type="entry name" value="TEN_NHL"/>
</dbReference>
<feature type="chain" id="PRO_5046335981" evidence="3">
    <location>
        <begin position="22"/>
        <end position="739"/>
    </location>
</feature>
<sequence>MKSPSICAVLLGCCMLIPCVANDLCAADVITVAGTGTPGYSGDGSPATSAQINNPFGLVIGPDGALYVCEVGNHVIRRVDLESETIATVAGTGKKGYSGDGGPATEAKLNEPYEIRFDKAGNMFFVEMQNAIVRRVDAKTGVITTIAGTGEAGFSGDGGPATQATMKRPHSIALDNRGHLYICDIGNHRVRRVNLEAGTIETFAGTGSRRATPDGARIAGTALNGPRALDFDGDHSLYLALREGNALYRIDLEARVYRHLAGTGAKGFTGEGEDARRARLSGPKGVALGPNGDIYLADTESHTVRVVRAESGIIETIVGDGKKGDGPDGMPRSCRLARPHGVFVDASGNVYIGDSENHRVREEHQWERVQLDARFRSEGAAAADFNNDGLVDVVAGDFWYEAPHWTRHEIRPAGSYWAGNGYSNSFCNWTWDINGDGWNDIILVGFPGAPFHWYENPKGKEGHWREHVIWHSICNETPLFTDVTGDGKPDIVCGSQPEAQMGYLEIPEGDAVYSKWDFVPVSEPGDPATNGTFKYYHGLGATDVNGDGRRDITICHGYWEAPKELNGSAWTFHPGLLKEPGGDSVVKTADLYAVDLDLDGDQDLLGSSAHAFGIWWFENLGEQGGSVTYASHLIDESLSQTHALWFGDIDNDGDSELVTGKRYFAHNGGDPGGLDPVKMIIVDVTPMKGSPQFNLREIRAGRDTGIGTQFSVVDVDRNGLLDLVLSNKKGVNLLLQYAE</sequence>
<dbReference type="SUPFAM" id="SSF69318">
    <property type="entry name" value="Integrin alpha N-terminal domain"/>
    <property type="match status" value="1"/>
</dbReference>
<keyword evidence="6" id="KW-1185">Reference proteome</keyword>
<dbReference type="Gene3D" id="2.120.10.30">
    <property type="entry name" value="TolB, C-terminal domain"/>
    <property type="match status" value="3"/>
</dbReference>
<evidence type="ECO:0000313" key="6">
    <source>
        <dbReference type="Proteomes" id="UP001642464"/>
    </source>
</evidence>
<protein>
    <submittedName>
        <fullName evidence="5">Chloroplastic</fullName>
    </submittedName>
</protein>
<dbReference type="Pfam" id="PF25021">
    <property type="entry name" value="TEN_NHL"/>
    <property type="match status" value="1"/>
</dbReference>
<dbReference type="PANTHER" id="PTHR46388:SF2">
    <property type="entry name" value="NHL REPEAT-CONTAINING PROTEIN 2"/>
    <property type="match status" value="1"/>
</dbReference>
<feature type="signal peptide" evidence="3">
    <location>
        <begin position="1"/>
        <end position="21"/>
    </location>
</feature>
<evidence type="ECO:0000256" key="3">
    <source>
        <dbReference type="SAM" id="SignalP"/>
    </source>
</evidence>
<dbReference type="Pfam" id="PF13517">
    <property type="entry name" value="FG-GAP_3"/>
    <property type="match status" value="2"/>
</dbReference>
<dbReference type="InterPro" id="IPR028994">
    <property type="entry name" value="Integrin_alpha_N"/>
</dbReference>
<dbReference type="SUPFAM" id="SSF50952">
    <property type="entry name" value="Soluble quinoprotein glucose dehydrogenase"/>
    <property type="match status" value="1"/>
</dbReference>
<keyword evidence="1 3" id="KW-0732">Signal</keyword>
<reference evidence="5 6" key="1">
    <citation type="submission" date="2024-02" db="EMBL/GenBank/DDBJ databases">
        <authorList>
            <person name="Chen Y."/>
            <person name="Shah S."/>
            <person name="Dougan E. K."/>
            <person name="Thang M."/>
            <person name="Chan C."/>
        </authorList>
    </citation>
    <scope>NUCLEOTIDE SEQUENCE [LARGE SCALE GENOMIC DNA]</scope>
</reference>
<dbReference type="EMBL" id="CAXAMM010004372">
    <property type="protein sequence ID" value="CAK9003350.1"/>
    <property type="molecule type" value="Genomic_DNA"/>
</dbReference>
<dbReference type="InterPro" id="IPR011042">
    <property type="entry name" value="6-blade_b-propeller_TolB-like"/>
</dbReference>
<dbReference type="SUPFAM" id="SSF63825">
    <property type="entry name" value="YWTD domain"/>
    <property type="match status" value="1"/>
</dbReference>
<dbReference type="PANTHER" id="PTHR46388">
    <property type="entry name" value="NHL REPEAT-CONTAINING PROTEIN 2"/>
    <property type="match status" value="1"/>
</dbReference>
<evidence type="ECO:0000313" key="5">
    <source>
        <dbReference type="EMBL" id="CAK9003350.1"/>
    </source>
</evidence>
<gene>
    <name evidence="5" type="ORF">SCF082_LOCUS7701</name>
</gene>
<organism evidence="5 6">
    <name type="scientific">Durusdinium trenchii</name>
    <dbReference type="NCBI Taxonomy" id="1381693"/>
    <lineage>
        <taxon>Eukaryota</taxon>
        <taxon>Sar</taxon>
        <taxon>Alveolata</taxon>
        <taxon>Dinophyceae</taxon>
        <taxon>Suessiales</taxon>
        <taxon>Symbiodiniaceae</taxon>
        <taxon>Durusdinium</taxon>
    </lineage>
</organism>
<evidence type="ECO:0000256" key="2">
    <source>
        <dbReference type="ARBA" id="ARBA00022737"/>
    </source>
</evidence>
<comment type="caution">
    <text evidence="5">The sequence shown here is derived from an EMBL/GenBank/DDBJ whole genome shotgun (WGS) entry which is preliminary data.</text>
</comment>
<dbReference type="Pfam" id="PF01436">
    <property type="entry name" value="NHL"/>
    <property type="match status" value="2"/>
</dbReference>
<feature type="domain" description="Teneurin NHL" evidence="4">
    <location>
        <begin position="269"/>
        <end position="320"/>
    </location>
</feature>
<name>A0ABP0IL66_9DINO</name>
<evidence type="ECO:0000256" key="1">
    <source>
        <dbReference type="ARBA" id="ARBA00022729"/>
    </source>
</evidence>
<dbReference type="Proteomes" id="UP001642464">
    <property type="component" value="Unassembled WGS sequence"/>
</dbReference>
<dbReference type="InterPro" id="IPR013517">
    <property type="entry name" value="FG-GAP"/>
</dbReference>
<keyword evidence="2" id="KW-0677">Repeat</keyword>
<accession>A0ABP0IL66</accession>
<evidence type="ECO:0000259" key="4">
    <source>
        <dbReference type="Pfam" id="PF25021"/>
    </source>
</evidence>
<dbReference type="Gene3D" id="2.130.10.130">
    <property type="entry name" value="Integrin alpha, N-terminal"/>
    <property type="match status" value="1"/>
</dbReference>